<reference evidence="1 2" key="1">
    <citation type="submission" date="2019-04" db="EMBL/GenBank/DDBJ databases">
        <authorList>
            <person name="Li Y."/>
            <person name="Wang J."/>
        </authorList>
    </citation>
    <scope>NUCLEOTIDE SEQUENCE [LARGE SCALE GENOMIC DNA]</scope>
    <source>
        <strain evidence="1 2">DSM 14668</strain>
    </source>
</reference>
<gene>
    <name evidence="1" type="ORF">E8A74_00850</name>
</gene>
<dbReference type="RefSeq" id="WP_136926952.1">
    <property type="nucleotide sequence ID" value="NZ_SSMQ01000001.1"/>
</dbReference>
<dbReference type="AlphaFoldDB" id="A0A4U1JK61"/>
<dbReference type="EMBL" id="SSMQ01000001">
    <property type="protein sequence ID" value="TKD13136.1"/>
    <property type="molecule type" value="Genomic_DNA"/>
</dbReference>
<accession>A0A4U1JK61</accession>
<organism evidence="1 2">
    <name type="scientific">Polyangium fumosum</name>
    <dbReference type="NCBI Taxonomy" id="889272"/>
    <lineage>
        <taxon>Bacteria</taxon>
        <taxon>Pseudomonadati</taxon>
        <taxon>Myxococcota</taxon>
        <taxon>Polyangia</taxon>
        <taxon>Polyangiales</taxon>
        <taxon>Polyangiaceae</taxon>
        <taxon>Polyangium</taxon>
    </lineage>
</organism>
<keyword evidence="2" id="KW-1185">Reference proteome</keyword>
<dbReference type="Proteomes" id="UP000309215">
    <property type="component" value="Unassembled WGS sequence"/>
</dbReference>
<comment type="caution">
    <text evidence="1">The sequence shown here is derived from an EMBL/GenBank/DDBJ whole genome shotgun (WGS) entry which is preliminary data.</text>
</comment>
<proteinExistence type="predicted"/>
<protein>
    <submittedName>
        <fullName evidence="1">Uncharacterized protein</fullName>
    </submittedName>
</protein>
<evidence type="ECO:0000313" key="1">
    <source>
        <dbReference type="EMBL" id="TKD13136.1"/>
    </source>
</evidence>
<name>A0A4U1JK61_9BACT</name>
<sequence length="119" mass="12483">MTDPPDPALPPGLLDAIAKLLFRLLDRDATRELGELATPDGASMHLVATSGGAPGSIQWSLAERVPAGVAAYRLSRTTYDLLLRASAAAEGGIVANGTRFHLRAIWDGTRHVADAVQVA</sequence>
<evidence type="ECO:0000313" key="2">
    <source>
        <dbReference type="Proteomes" id="UP000309215"/>
    </source>
</evidence>